<feature type="compositionally biased region" description="Basic residues" evidence="1">
    <location>
        <begin position="293"/>
        <end position="313"/>
    </location>
</feature>
<feature type="region of interest" description="Disordered" evidence="1">
    <location>
        <begin position="260"/>
        <end position="389"/>
    </location>
</feature>
<feature type="compositionally biased region" description="Low complexity" evidence="1">
    <location>
        <begin position="11"/>
        <end position="50"/>
    </location>
</feature>
<proteinExistence type="predicted"/>
<comment type="caution">
    <text evidence="2">The sequence shown here is derived from an EMBL/GenBank/DDBJ whole genome shotgun (WGS) entry which is preliminary data.</text>
</comment>
<evidence type="ECO:0000313" key="3">
    <source>
        <dbReference type="Proteomes" id="UP000674318"/>
    </source>
</evidence>
<evidence type="ECO:0008006" key="4">
    <source>
        <dbReference type="Google" id="ProtNLM"/>
    </source>
</evidence>
<dbReference type="KEGG" id="phet:94292481"/>
<feature type="region of interest" description="Disordered" evidence="1">
    <location>
        <begin position="1"/>
        <end position="50"/>
    </location>
</feature>
<dbReference type="Proteomes" id="UP000674318">
    <property type="component" value="Unassembled WGS sequence"/>
</dbReference>
<accession>A0A836LK33</accession>
<name>A0A836LK33_9TRYP</name>
<evidence type="ECO:0000313" key="2">
    <source>
        <dbReference type="EMBL" id="KAG5510953.1"/>
    </source>
</evidence>
<dbReference type="InterPro" id="IPR012677">
    <property type="entry name" value="Nucleotide-bd_a/b_plait_sf"/>
</dbReference>
<protein>
    <recommendedName>
        <fullName evidence="4">Splicing factor ptsr1-like protein</fullName>
    </recommendedName>
</protein>
<reference evidence="2 3" key="1">
    <citation type="submission" date="2021-02" db="EMBL/GenBank/DDBJ databases">
        <title>Porcisia hertigi Genome sequencing and assembly.</title>
        <authorList>
            <person name="Almutairi H."/>
            <person name="Gatherer D."/>
        </authorList>
    </citation>
    <scope>NUCLEOTIDE SEQUENCE [LARGE SCALE GENOMIC DNA]</scope>
    <source>
        <strain evidence="2 3">C119</strain>
    </source>
</reference>
<sequence length="389" mass="43818">MSQLRSRSRSRSQSGTATGSRSGSASGSRSGSRSSSNSMRLPGPTAAPAAVSDAAFASAAVATPADDAGQPQAQEKEVASIFIGMGPAGRTVTLAELTDYLKSKAMDPENVKDVRLRGRCAFADTTTVEEARHLIAELDNHDYKGKFRLAVQMSKQTMAEAKENKRKRQEVRATKPVDESRYVNEGRQVFVNLGPAGKEIPNDLIRNKIEAICPVLRFERRGYCLYADVPSAEDTKRVVAALNNMMVDDVRVLVQISTMVRKRERSPQRVRDVARRGSDRHDRDRDRVDRDSHRHRHRSDSREVRRRHRRSRRSYTPSSRSTSSYSSRSRSRSPSHSRGRRSYSPDSEDSRDHRARRGGHHGADRRRGIRSERGGDRRERRGGDRRARR</sequence>
<feature type="compositionally biased region" description="Basic and acidic residues" evidence="1">
    <location>
        <begin position="265"/>
        <end position="292"/>
    </location>
</feature>
<feature type="compositionally biased region" description="Basic residues" evidence="1">
    <location>
        <begin position="329"/>
        <end position="341"/>
    </location>
</feature>
<dbReference type="RefSeq" id="XP_067759425.1">
    <property type="nucleotide sequence ID" value="XM_067902404.1"/>
</dbReference>
<organism evidence="2 3">
    <name type="scientific">Porcisia hertigi</name>
    <dbReference type="NCBI Taxonomy" id="2761500"/>
    <lineage>
        <taxon>Eukaryota</taxon>
        <taxon>Discoba</taxon>
        <taxon>Euglenozoa</taxon>
        <taxon>Kinetoplastea</taxon>
        <taxon>Metakinetoplastina</taxon>
        <taxon>Trypanosomatida</taxon>
        <taxon>Trypanosomatidae</taxon>
        <taxon>Leishmaniinae</taxon>
        <taxon>Porcisia</taxon>
    </lineage>
</organism>
<evidence type="ECO:0000256" key="1">
    <source>
        <dbReference type="SAM" id="MobiDB-lite"/>
    </source>
</evidence>
<dbReference type="GeneID" id="94292481"/>
<dbReference type="EMBL" id="JAFJZO010000007">
    <property type="protein sequence ID" value="KAG5510953.1"/>
    <property type="molecule type" value="Genomic_DNA"/>
</dbReference>
<feature type="compositionally biased region" description="Basic residues" evidence="1">
    <location>
        <begin position="1"/>
        <end position="10"/>
    </location>
</feature>
<dbReference type="OrthoDB" id="251475at2759"/>
<dbReference type="Gene3D" id="3.30.70.330">
    <property type="match status" value="1"/>
</dbReference>
<keyword evidence="3" id="KW-1185">Reference proteome</keyword>
<dbReference type="AlphaFoldDB" id="A0A836LK33"/>
<feature type="compositionally biased region" description="Low complexity" evidence="1">
    <location>
        <begin position="314"/>
        <end position="328"/>
    </location>
</feature>
<feature type="compositionally biased region" description="Basic and acidic residues" evidence="1">
    <location>
        <begin position="361"/>
        <end position="389"/>
    </location>
</feature>
<gene>
    <name evidence="2" type="ORF">JKF63_06454</name>
</gene>